<evidence type="ECO:0000313" key="1">
    <source>
        <dbReference type="EMBL" id="GMT00167.1"/>
    </source>
</evidence>
<evidence type="ECO:0000313" key="2">
    <source>
        <dbReference type="Proteomes" id="UP001432027"/>
    </source>
</evidence>
<dbReference type="AlphaFoldDB" id="A0AAV5U0X1"/>
<name>A0AAV5U0X1_9BILA</name>
<dbReference type="EMBL" id="BTSX01000005">
    <property type="protein sequence ID" value="GMT00167.1"/>
    <property type="molecule type" value="Genomic_DNA"/>
</dbReference>
<protein>
    <submittedName>
        <fullName evidence="1">Uncharacterized protein</fullName>
    </submittedName>
</protein>
<organism evidence="1 2">
    <name type="scientific">Pristionchus entomophagus</name>
    <dbReference type="NCBI Taxonomy" id="358040"/>
    <lineage>
        <taxon>Eukaryota</taxon>
        <taxon>Metazoa</taxon>
        <taxon>Ecdysozoa</taxon>
        <taxon>Nematoda</taxon>
        <taxon>Chromadorea</taxon>
        <taxon>Rhabditida</taxon>
        <taxon>Rhabditina</taxon>
        <taxon>Diplogasteromorpha</taxon>
        <taxon>Diplogasteroidea</taxon>
        <taxon>Neodiplogasteridae</taxon>
        <taxon>Pristionchus</taxon>
    </lineage>
</organism>
<sequence>MAHQWRDDEGRRAILPTVIEIHTIHYLQDIGSDPLPSAIQHQLSLLHSTPSSVRVELSSTRIMLEACLDPYDPDVTMGIDSVSSHRHDL</sequence>
<feature type="non-terminal residue" evidence="1">
    <location>
        <position position="89"/>
    </location>
</feature>
<proteinExistence type="predicted"/>
<dbReference type="Proteomes" id="UP001432027">
    <property type="component" value="Unassembled WGS sequence"/>
</dbReference>
<gene>
    <name evidence="1" type="ORF">PENTCL1PPCAC_22341</name>
</gene>
<reference evidence="1" key="1">
    <citation type="submission" date="2023-10" db="EMBL/GenBank/DDBJ databases">
        <title>Genome assembly of Pristionchus species.</title>
        <authorList>
            <person name="Yoshida K."/>
            <person name="Sommer R.J."/>
        </authorList>
    </citation>
    <scope>NUCLEOTIDE SEQUENCE</scope>
    <source>
        <strain evidence="1">RS0144</strain>
    </source>
</reference>
<comment type="caution">
    <text evidence="1">The sequence shown here is derived from an EMBL/GenBank/DDBJ whole genome shotgun (WGS) entry which is preliminary data.</text>
</comment>
<keyword evidence="2" id="KW-1185">Reference proteome</keyword>
<accession>A0AAV5U0X1</accession>